<feature type="domain" description="Peptidase S26" evidence="10">
    <location>
        <begin position="9"/>
        <end position="174"/>
    </location>
</feature>
<dbReference type="NCBIfam" id="TIGR02227">
    <property type="entry name" value="sigpep_I_bact"/>
    <property type="match status" value="1"/>
</dbReference>
<dbReference type="GO" id="GO:0009003">
    <property type="term" value="F:signal peptidase activity"/>
    <property type="evidence" value="ECO:0007669"/>
    <property type="project" value="UniProtKB-EC"/>
</dbReference>
<feature type="active site" evidence="7">
    <location>
        <position position="39"/>
    </location>
</feature>
<evidence type="ECO:0000256" key="3">
    <source>
        <dbReference type="ARBA" id="ARBA00009370"/>
    </source>
</evidence>
<organism evidence="11 12">
    <name type="scientific">Alteribacillus iranensis</name>
    <dbReference type="NCBI Taxonomy" id="930128"/>
    <lineage>
        <taxon>Bacteria</taxon>
        <taxon>Bacillati</taxon>
        <taxon>Bacillota</taxon>
        <taxon>Bacilli</taxon>
        <taxon>Bacillales</taxon>
        <taxon>Bacillaceae</taxon>
        <taxon>Alteribacillus</taxon>
    </lineage>
</organism>
<keyword evidence="8" id="KW-1133">Transmembrane helix</keyword>
<dbReference type="InterPro" id="IPR019757">
    <property type="entry name" value="Pept_S26A_signal_pept_1_Lys-AS"/>
</dbReference>
<dbReference type="PANTHER" id="PTHR43390:SF1">
    <property type="entry name" value="CHLOROPLAST PROCESSING PEPTIDASE"/>
    <property type="match status" value="1"/>
</dbReference>
<evidence type="ECO:0000256" key="1">
    <source>
        <dbReference type="ARBA" id="ARBA00000677"/>
    </source>
</evidence>
<sequence>MYIKDNSWREAAYLLMFAVTVAVIARVFLIAPIIVEGESMEPTLSNQDRMIVNKSSYWMSDPERFDIIVFHASEERDYIKRVIGLPGDTLYYSNGVLHINGKRVAEPYLEPLAERDEGQPITPDFTLPGTIGSKTIPEGYVFVLGDNRRHSLDSRIIGLVAEEDIVGEASLTFWPLSHFNVRHK</sequence>
<evidence type="ECO:0000256" key="6">
    <source>
        <dbReference type="ARBA" id="ARBA00022801"/>
    </source>
</evidence>
<dbReference type="GO" id="GO:0006465">
    <property type="term" value="P:signal peptide processing"/>
    <property type="evidence" value="ECO:0007669"/>
    <property type="project" value="InterPro"/>
</dbReference>
<dbReference type="GO" id="GO:0005886">
    <property type="term" value="C:plasma membrane"/>
    <property type="evidence" value="ECO:0007669"/>
    <property type="project" value="UniProtKB-SubCell"/>
</dbReference>
<comment type="catalytic activity">
    <reaction evidence="1 8">
        <text>Cleavage of hydrophobic, N-terminal signal or leader sequences from secreted and periplasmic proteins.</text>
        <dbReference type="EC" id="3.4.21.89"/>
    </reaction>
</comment>
<evidence type="ECO:0000256" key="2">
    <source>
        <dbReference type="ARBA" id="ARBA00004401"/>
    </source>
</evidence>
<dbReference type="SUPFAM" id="SSF51306">
    <property type="entry name" value="LexA/Signal peptidase"/>
    <property type="match status" value="1"/>
</dbReference>
<evidence type="ECO:0000313" key="11">
    <source>
        <dbReference type="EMBL" id="SFE39458.1"/>
    </source>
</evidence>
<dbReference type="InterPro" id="IPR019758">
    <property type="entry name" value="Pept_S26A_signal_pept_1_CS"/>
</dbReference>
<evidence type="ECO:0000256" key="4">
    <source>
        <dbReference type="ARBA" id="ARBA00013208"/>
    </source>
</evidence>
<dbReference type="PROSITE" id="PS00501">
    <property type="entry name" value="SPASE_I_1"/>
    <property type="match status" value="1"/>
</dbReference>
<name>A0A1I2A7B9_9BACI</name>
<keyword evidence="6 8" id="KW-0378">Hydrolase</keyword>
<protein>
    <recommendedName>
        <fullName evidence="4 8">Signal peptidase I</fullName>
        <ecNumber evidence="4 8">3.4.21.89</ecNumber>
    </recommendedName>
</protein>
<dbReference type="PRINTS" id="PR00727">
    <property type="entry name" value="LEADERPTASE"/>
</dbReference>
<keyword evidence="8" id="KW-0472">Membrane</keyword>
<dbReference type="InterPro" id="IPR000223">
    <property type="entry name" value="Pept_S26A_signal_pept_1"/>
</dbReference>
<evidence type="ECO:0000256" key="5">
    <source>
        <dbReference type="ARBA" id="ARBA00022670"/>
    </source>
</evidence>
<dbReference type="Gene3D" id="2.10.109.10">
    <property type="entry name" value="Umud Fragment, subunit A"/>
    <property type="match status" value="1"/>
</dbReference>
<dbReference type="AlphaFoldDB" id="A0A1I2A7B9"/>
<dbReference type="CDD" id="cd06530">
    <property type="entry name" value="S26_SPase_I"/>
    <property type="match status" value="1"/>
</dbReference>
<evidence type="ECO:0000259" key="10">
    <source>
        <dbReference type="Pfam" id="PF10502"/>
    </source>
</evidence>
<dbReference type="EC" id="3.4.21.89" evidence="4 8"/>
<gene>
    <name evidence="11" type="ORF">SAMN05192532_101685</name>
</gene>
<evidence type="ECO:0000256" key="9">
    <source>
        <dbReference type="RuleBase" id="RU362042"/>
    </source>
</evidence>
<dbReference type="Pfam" id="PF10502">
    <property type="entry name" value="Peptidase_S26"/>
    <property type="match status" value="1"/>
</dbReference>
<evidence type="ECO:0000256" key="7">
    <source>
        <dbReference type="PIRSR" id="PIRSR600223-1"/>
    </source>
</evidence>
<dbReference type="PANTHER" id="PTHR43390">
    <property type="entry name" value="SIGNAL PEPTIDASE I"/>
    <property type="match status" value="1"/>
</dbReference>
<feature type="transmembrane region" description="Helical" evidence="8">
    <location>
        <begin position="12"/>
        <end position="35"/>
    </location>
</feature>
<dbReference type="RefSeq" id="WP_091657308.1">
    <property type="nucleotide sequence ID" value="NZ_FONT01000001.1"/>
</dbReference>
<evidence type="ECO:0000313" key="12">
    <source>
        <dbReference type="Proteomes" id="UP000199516"/>
    </source>
</evidence>
<reference evidence="11 12" key="1">
    <citation type="submission" date="2016-10" db="EMBL/GenBank/DDBJ databases">
        <authorList>
            <person name="de Groot N.N."/>
        </authorList>
    </citation>
    <scope>NUCLEOTIDE SEQUENCE [LARGE SCALE GENOMIC DNA]</scope>
    <source>
        <strain evidence="11 12">DSM 23995</strain>
    </source>
</reference>
<feature type="active site" evidence="7">
    <location>
        <position position="80"/>
    </location>
</feature>
<dbReference type="Proteomes" id="UP000199516">
    <property type="component" value="Unassembled WGS sequence"/>
</dbReference>
<dbReference type="InterPro" id="IPR019756">
    <property type="entry name" value="Pept_S26A_signal_pept_1_Ser-AS"/>
</dbReference>
<evidence type="ECO:0000256" key="8">
    <source>
        <dbReference type="RuleBase" id="RU003993"/>
    </source>
</evidence>
<accession>A0A1I2A7B9</accession>
<dbReference type="STRING" id="930128.SAMN05192532_101685"/>
<keyword evidence="5 8" id="KW-0645">Protease</keyword>
<comment type="similarity">
    <text evidence="3 9">Belongs to the peptidase S26 family.</text>
</comment>
<dbReference type="PROSITE" id="PS00761">
    <property type="entry name" value="SPASE_I_3"/>
    <property type="match status" value="1"/>
</dbReference>
<dbReference type="EMBL" id="FONT01000001">
    <property type="protein sequence ID" value="SFE39458.1"/>
    <property type="molecule type" value="Genomic_DNA"/>
</dbReference>
<dbReference type="PROSITE" id="PS00760">
    <property type="entry name" value="SPASE_I_2"/>
    <property type="match status" value="1"/>
</dbReference>
<comment type="subcellular location">
    <subcellularLocation>
        <location evidence="2">Cell membrane</location>
        <topology evidence="2">Single-pass type II membrane protein</topology>
    </subcellularLocation>
    <subcellularLocation>
        <location evidence="9">Membrane</location>
        <topology evidence="9">Single-pass type II membrane protein</topology>
    </subcellularLocation>
</comment>
<dbReference type="GO" id="GO:0004252">
    <property type="term" value="F:serine-type endopeptidase activity"/>
    <property type="evidence" value="ECO:0007669"/>
    <property type="project" value="InterPro"/>
</dbReference>
<keyword evidence="8" id="KW-0812">Transmembrane</keyword>
<dbReference type="OrthoDB" id="9802919at2"/>
<dbReference type="InterPro" id="IPR019533">
    <property type="entry name" value="Peptidase_S26"/>
</dbReference>
<keyword evidence="12" id="KW-1185">Reference proteome</keyword>
<proteinExistence type="inferred from homology"/>
<dbReference type="InterPro" id="IPR036286">
    <property type="entry name" value="LexA/Signal_pep-like_sf"/>
</dbReference>